<proteinExistence type="predicted"/>
<sequence>MQGLPRIINLYGPIKVLTSLRHLSEVGSKHKAYILVQRRSRICIPEVEDVYIEVLMLDQPLNPFDARPSEIA</sequence>
<protein>
    <submittedName>
        <fullName evidence="1">Uncharacterized protein</fullName>
    </submittedName>
</protein>
<gene>
    <name evidence="1" type="ORF">PoMZ_06861</name>
</gene>
<name>A0A4P7NTC9_PYROR</name>
<organism evidence="1 2">
    <name type="scientific">Pyricularia oryzae</name>
    <name type="common">Rice blast fungus</name>
    <name type="synonym">Magnaporthe oryzae</name>
    <dbReference type="NCBI Taxonomy" id="318829"/>
    <lineage>
        <taxon>Eukaryota</taxon>
        <taxon>Fungi</taxon>
        <taxon>Dikarya</taxon>
        <taxon>Ascomycota</taxon>
        <taxon>Pezizomycotina</taxon>
        <taxon>Sordariomycetes</taxon>
        <taxon>Sordariomycetidae</taxon>
        <taxon>Magnaporthales</taxon>
        <taxon>Pyriculariaceae</taxon>
        <taxon>Pyricularia</taxon>
    </lineage>
</organism>
<dbReference type="AlphaFoldDB" id="A0A4P7NTC9"/>
<evidence type="ECO:0000313" key="1">
    <source>
        <dbReference type="EMBL" id="QBZ65156.1"/>
    </source>
</evidence>
<reference evidence="1 2" key="1">
    <citation type="journal article" date="2019" name="Mol. Biol. Evol.">
        <title>Blast fungal genomes show frequent chromosomal changes, gene gains and losses, and effector gene turnover.</title>
        <authorList>
            <person name="Gomez Luciano L.B."/>
            <person name="Jason Tsai I."/>
            <person name="Chuma I."/>
            <person name="Tosa Y."/>
            <person name="Chen Y.H."/>
            <person name="Li J.Y."/>
            <person name="Li M.Y."/>
            <person name="Jade Lu M.Y."/>
            <person name="Nakayashiki H."/>
            <person name="Li W.H."/>
        </authorList>
    </citation>
    <scope>NUCLEOTIDE SEQUENCE [LARGE SCALE GENOMIC DNA]</scope>
    <source>
        <strain evidence="1">MZ5-1-6</strain>
    </source>
</reference>
<evidence type="ECO:0000313" key="2">
    <source>
        <dbReference type="Proteomes" id="UP000294847"/>
    </source>
</evidence>
<dbReference type="EMBL" id="CP034209">
    <property type="protein sequence ID" value="QBZ65156.1"/>
    <property type="molecule type" value="Genomic_DNA"/>
</dbReference>
<accession>A0A4P7NTC9</accession>
<dbReference type="Proteomes" id="UP000294847">
    <property type="component" value="Chromosome 6"/>
</dbReference>